<keyword evidence="3" id="KW-1185">Reference proteome</keyword>
<dbReference type="OrthoDB" id="290446at2157"/>
<dbReference type="Proteomes" id="UP000273828">
    <property type="component" value="Unassembled WGS sequence"/>
</dbReference>
<accession>A0A3N6LW30</accession>
<dbReference type="Gene3D" id="1.10.10.10">
    <property type="entry name" value="Winged helix-like DNA-binding domain superfamily/Winged helix DNA-binding domain"/>
    <property type="match status" value="1"/>
</dbReference>
<reference evidence="2 3" key="1">
    <citation type="submission" date="2018-10" db="EMBL/GenBank/DDBJ databases">
        <title>Natrarchaeobius chitinivorans gen. nov., sp. nov., and Natrarchaeobius haloalkaliphilus sp. nov., alkaliphilic, chitin-utilizing haloarchaea from hypersaline alkaline lakes.</title>
        <authorList>
            <person name="Sorokin D.Y."/>
            <person name="Elcheninov A.G."/>
            <person name="Kostrikina N.A."/>
            <person name="Bale N.J."/>
            <person name="Sinninghe Damste J.S."/>
            <person name="Khijniak T.V."/>
            <person name="Kublanov I.V."/>
            <person name="Toshchakov S.V."/>
        </authorList>
    </citation>
    <scope>NUCLEOTIDE SEQUENCE [LARGE SCALE GENOMIC DNA]</scope>
    <source>
        <strain evidence="2 3">AArcht-Sl</strain>
    </source>
</reference>
<dbReference type="GO" id="GO:0006355">
    <property type="term" value="P:regulation of DNA-templated transcription"/>
    <property type="evidence" value="ECO:0007669"/>
    <property type="project" value="InterPro"/>
</dbReference>
<gene>
    <name evidence="2" type="ORF">EA462_02050</name>
</gene>
<evidence type="ECO:0000313" key="3">
    <source>
        <dbReference type="Proteomes" id="UP000273828"/>
    </source>
</evidence>
<dbReference type="SUPFAM" id="SSF46785">
    <property type="entry name" value="Winged helix' DNA-binding domain"/>
    <property type="match status" value="1"/>
</dbReference>
<name>A0A3N6LW30_9EURY</name>
<comment type="caution">
    <text evidence="2">The sequence shown here is derived from an EMBL/GenBank/DDBJ whole genome shotgun (WGS) entry which is preliminary data.</text>
</comment>
<dbReference type="RefSeq" id="WP_124176902.1">
    <property type="nucleotide sequence ID" value="NZ_REFY01000001.1"/>
</dbReference>
<evidence type="ECO:0000313" key="2">
    <source>
        <dbReference type="EMBL" id="RQG93017.1"/>
    </source>
</evidence>
<proteinExistence type="predicted"/>
<dbReference type="EMBL" id="REFY01000001">
    <property type="protein sequence ID" value="RQG93017.1"/>
    <property type="molecule type" value="Genomic_DNA"/>
</dbReference>
<dbReference type="GO" id="GO:0003677">
    <property type="term" value="F:DNA binding"/>
    <property type="evidence" value="ECO:0007669"/>
    <property type="project" value="InterPro"/>
</dbReference>
<evidence type="ECO:0000259" key="1">
    <source>
        <dbReference type="Pfam" id="PF09339"/>
    </source>
</evidence>
<sequence length="111" mass="12509">MSRNSEDREIAETLIDQHGSEILTAASKEPVAVRNIVEETEMSRATAYRRVEALNDSGLLEKVGQVDETGTQYHVYQAAFESIKLEIVNGITYVHVIRDDGHDLTQISDYR</sequence>
<dbReference type="AlphaFoldDB" id="A0A3N6LW30"/>
<feature type="domain" description="HTH iclR-type" evidence="1">
    <location>
        <begin position="26"/>
        <end position="63"/>
    </location>
</feature>
<dbReference type="InterPro" id="IPR005471">
    <property type="entry name" value="Tscrpt_reg_IclR_N"/>
</dbReference>
<dbReference type="Pfam" id="PF09339">
    <property type="entry name" value="HTH_IclR"/>
    <property type="match status" value="1"/>
</dbReference>
<protein>
    <recommendedName>
        <fullName evidence="1">HTH iclR-type domain-containing protein</fullName>
    </recommendedName>
</protein>
<dbReference type="InterPro" id="IPR036390">
    <property type="entry name" value="WH_DNA-bd_sf"/>
</dbReference>
<organism evidence="2 3">
    <name type="scientific">Natrarchaeobius halalkaliphilus</name>
    <dbReference type="NCBI Taxonomy" id="1679091"/>
    <lineage>
        <taxon>Archaea</taxon>
        <taxon>Methanobacteriati</taxon>
        <taxon>Methanobacteriota</taxon>
        <taxon>Stenosarchaea group</taxon>
        <taxon>Halobacteria</taxon>
        <taxon>Halobacteriales</taxon>
        <taxon>Natrialbaceae</taxon>
        <taxon>Natrarchaeobius</taxon>
    </lineage>
</organism>
<dbReference type="InterPro" id="IPR036388">
    <property type="entry name" value="WH-like_DNA-bd_sf"/>
</dbReference>